<keyword evidence="1" id="KW-0812">Transmembrane</keyword>
<comment type="caution">
    <text evidence="2">The sequence shown here is derived from an EMBL/GenBank/DDBJ whole genome shotgun (WGS) entry which is preliminary data.</text>
</comment>
<evidence type="ECO:0000256" key="1">
    <source>
        <dbReference type="SAM" id="Phobius"/>
    </source>
</evidence>
<gene>
    <name evidence="2" type="ORF">MUY27_00335</name>
</gene>
<organism evidence="2 3">
    <name type="scientific">Mucilaginibacter straminoryzae</name>
    <dbReference type="NCBI Taxonomy" id="2932774"/>
    <lineage>
        <taxon>Bacteria</taxon>
        <taxon>Pseudomonadati</taxon>
        <taxon>Bacteroidota</taxon>
        <taxon>Sphingobacteriia</taxon>
        <taxon>Sphingobacteriales</taxon>
        <taxon>Sphingobacteriaceae</taxon>
        <taxon>Mucilaginibacter</taxon>
    </lineage>
</organism>
<keyword evidence="1" id="KW-0472">Membrane</keyword>
<evidence type="ECO:0000313" key="3">
    <source>
        <dbReference type="Proteomes" id="UP001139450"/>
    </source>
</evidence>
<evidence type="ECO:0008006" key="4">
    <source>
        <dbReference type="Google" id="ProtNLM"/>
    </source>
</evidence>
<dbReference type="RefSeq" id="WP_245127969.1">
    <property type="nucleotide sequence ID" value="NZ_JALJEJ010000001.1"/>
</dbReference>
<dbReference type="Proteomes" id="UP001139450">
    <property type="component" value="Unassembled WGS sequence"/>
</dbReference>
<proteinExistence type="predicted"/>
<keyword evidence="1" id="KW-1133">Transmembrane helix</keyword>
<feature type="transmembrane region" description="Helical" evidence="1">
    <location>
        <begin position="53"/>
        <end position="75"/>
    </location>
</feature>
<name>A0A9X1WYS2_9SPHI</name>
<sequence>MKILSITIGIILIALSIYGRYWRGKRKFNRANFFGEGFKSYNDFLKKTTYENFIHFLGVFAFIVGALLILIALLLG</sequence>
<evidence type="ECO:0000313" key="2">
    <source>
        <dbReference type="EMBL" id="MCJ8208132.1"/>
    </source>
</evidence>
<dbReference type="EMBL" id="JALJEJ010000001">
    <property type="protein sequence ID" value="MCJ8208132.1"/>
    <property type="molecule type" value="Genomic_DNA"/>
</dbReference>
<reference evidence="2" key="1">
    <citation type="submission" date="2022-04" db="EMBL/GenBank/DDBJ databases">
        <title>Mucilaginibacter sp. RS28 isolated from freshwater.</title>
        <authorList>
            <person name="Ko S.-R."/>
        </authorList>
    </citation>
    <scope>NUCLEOTIDE SEQUENCE</scope>
    <source>
        <strain evidence="2">RS28</strain>
    </source>
</reference>
<accession>A0A9X1WYS2</accession>
<protein>
    <recommendedName>
        <fullName evidence="4">Molybdenum ABC transporter permease</fullName>
    </recommendedName>
</protein>
<dbReference type="AlphaFoldDB" id="A0A9X1WYS2"/>
<keyword evidence="3" id="KW-1185">Reference proteome</keyword>